<feature type="region of interest" description="Disordered" evidence="3">
    <location>
        <begin position="137"/>
        <end position="161"/>
    </location>
</feature>
<dbReference type="CDD" id="cd04369">
    <property type="entry name" value="Bromodomain"/>
    <property type="match status" value="1"/>
</dbReference>
<dbReference type="Proteomes" id="UP001470230">
    <property type="component" value="Unassembled WGS sequence"/>
</dbReference>
<keyword evidence="6" id="KW-1185">Reference proteome</keyword>
<dbReference type="Gene3D" id="1.20.920.10">
    <property type="entry name" value="Bromodomain-like"/>
    <property type="match status" value="1"/>
</dbReference>
<feature type="compositionally biased region" description="Basic and acidic residues" evidence="3">
    <location>
        <begin position="142"/>
        <end position="155"/>
    </location>
</feature>
<name>A0ABR2HW61_9EUKA</name>
<feature type="domain" description="Bromo" evidence="4">
    <location>
        <begin position="17"/>
        <end position="89"/>
    </location>
</feature>
<dbReference type="SUPFAM" id="SSF47370">
    <property type="entry name" value="Bromodomain"/>
    <property type="match status" value="1"/>
</dbReference>
<evidence type="ECO:0000256" key="3">
    <source>
        <dbReference type="SAM" id="MobiDB-lite"/>
    </source>
</evidence>
<dbReference type="Pfam" id="PF00439">
    <property type="entry name" value="Bromodomain"/>
    <property type="match status" value="1"/>
</dbReference>
<proteinExistence type="predicted"/>
<evidence type="ECO:0000313" key="6">
    <source>
        <dbReference type="Proteomes" id="UP001470230"/>
    </source>
</evidence>
<evidence type="ECO:0000256" key="1">
    <source>
        <dbReference type="ARBA" id="ARBA00023117"/>
    </source>
</evidence>
<dbReference type="PROSITE" id="PS50014">
    <property type="entry name" value="BROMODOMAIN_2"/>
    <property type="match status" value="1"/>
</dbReference>
<accession>A0ABR2HW61</accession>
<keyword evidence="1 2" id="KW-0103">Bromodomain</keyword>
<reference evidence="5 6" key="1">
    <citation type="submission" date="2024-04" db="EMBL/GenBank/DDBJ databases">
        <title>Tritrichomonas musculus Genome.</title>
        <authorList>
            <person name="Alves-Ferreira E."/>
            <person name="Grigg M."/>
            <person name="Lorenzi H."/>
            <person name="Galac M."/>
        </authorList>
    </citation>
    <scope>NUCLEOTIDE SEQUENCE [LARGE SCALE GENOMIC DNA]</scope>
    <source>
        <strain evidence="5 6">EAF2021</strain>
    </source>
</reference>
<dbReference type="InterPro" id="IPR001487">
    <property type="entry name" value="Bromodomain"/>
</dbReference>
<protein>
    <recommendedName>
        <fullName evidence="4">Bromo domain-containing protein</fullName>
    </recommendedName>
</protein>
<gene>
    <name evidence="5" type="ORF">M9Y10_016289</name>
</gene>
<dbReference type="PANTHER" id="PTHR45926">
    <property type="entry name" value="OSJNBA0053K19.4 PROTEIN"/>
    <property type="match status" value="1"/>
</dbReference>
<dbReference type="EMBL" id="JAPFFF010000021">
    <property type="protein sequence ID" value="KAK8853746.1"/>
    <property type="molecule type" value="Genomic_DNA"/>
</dbReference>
<evidence type="ECO:0000259" key="4">
    <source>
        <dbReference type="PROSITE" id="PS50014"/>
    </source>
</evidence>
<dbReference type="InterPro" id="IPR036427">
    <property type="entry name" value="Bromodomain-like_sf"/>
</dbReference>
<organism evidence="5 6">
    <name type="scientific">Tritrichomonas musculus</name>
    <dbReference type="NCBI Taxonomy" id="1915356"/>
    <lineage>
        <taxon>Eukaryota</taxon>
        <taxon>Metamonada</taxon>
        <taxon>Parabasalia</taxon>
        <taxon>Tritrichomonadida</taxon>
        <taxon>Tritrichomonadidae</taxon>
        <taxon>Tritrichomonas</taxon>
    </lineage>
</organism>
<comment type="caution">
    <text evidence="5">The sequence shown here is derived from an EMBL/GenBank/DDBJ whole genome shotgun (WGS) entry which is preliminary data.</text>
</comment>
<evidence type="ECO:0000313" key="5">
    <source>
        <dbReference type="EMBL" id="KAK8853746.1"/>
    </source>
</evidence>
<dbReference type="PRINTS" id="PR00503">
    <property type="entry name" value="BROMODOMAIN"/>
</dbReference>
<evidence type="ECO:0000256" key="2">
    <source>
        <dbReference type="PROSITE-ProRule" id="PRU00035"/>
    </source>
</evidence>
<sequence>MNDFQKAKCLKIVDKLIKNPICSPFVAMVDPIRDGAPDYFDFIKEPMALKEVEKKLKQNEYKNIEGFKRDINLIWQNAITYNGDDTLFAHMAKEASLWFNKKMENFPVSSKQEWFQKVQKVTQEIFDALCHPPSELDINNKLSKDKGNDKEEKDNYLGSDL</sequence>
<dbReference type="SMART" id="SM00297">
    <property type="entry name" value="BROMO"/>
    <property type="match status" value="1"/>
</dbReference>